<dbReference type="SUPFAM" id="SSF50370">
    <property type="entry name" value="Ricin B-like lectins"/>
    <property type="match status" value="1"/>
</dbReference>
<sequence length="527" mass="59956">MRTGKRLGGGDDEKISALDSVGLIRTLQDKKVREKGYKKHAFNALISERLGFHRTRVTSNVPLRLILGLGASISFRYHLLLFNEEYNALLRTVHSVLDRSNPDTLHEIVLVDDSSDLDDLHEKVLERIFQPKSLFSRLQAELGLSERGFLELDMQQGRASFSGFPRRAKCIRCLTRIHENNHTVVTPVIDIINADTFAYSASPPGERGFQLGTPLSVGPCAKIRTEKGGRLCEADIKSNDGGGLFAMDKQYFTELGEYDEGMDIWGGENTEISFRIWMCGGRLEIIPCSRVGHVFRKRRPYGSLSGVDTTMRNSIRVAEVWMDEYKEKYYKTHYEAKGMKFGDISARVQLRERLHCKSFKWYLENIYPEMLKDEKGGGALYERNPRLPRNYIEKFLLRLSHTNYCVESAKEVNQQHTGLILGKCANFNKKKQRWSETERHELVLAELLCLDAMTDVPKLKKCHEMKGTQEWKKAGEKETPIYNLASGLCLGVQGMPELGSVVKMVICDETAGNNLLKFDMLSPDDIL</sequence>
<dbReference type="GO" id="GO:0005112">
    <property type="term" value="F:Notch binding"/>
    <property type="evidence" value="ECO:0007669"/>
    <property type="project" value="TreeGrafter"/>
</dbReference>
<evidence type="ECO:0000256" key="2">
    <source>
        <dbReference type="ARBA" id="ARBA00022734"/>
    </source>
</evidence>
<dbReference type="PROSITE" id="PS50231">
    <property type="entry name" value="RICIN_B_LECTIN"/>
    <property type="match status" value="1"/>
</dbReference>
<keyword evidence="3" id="KW-1015">Disulfide bond</keyword>
<dbReference type="GO" id="GO:0006493">
    <property type="term" value="P:protein O-linked glycosylation"/>
    <property type="evidence" value="ECO:0007669"/>
    <property type="project" value="TreeGrafter"/>
</dbReference>
<protein>
    <submittedName>
        <fullName evidence="5">Polypeptide N-acetylgalactosaminyltransferase 11</fullName>
    </submittedName>
</protein>
<evidence type="ECO:0000256" key="3">
    <source>
        <dbReference type="ARBA" id="ARBA00023157"/>
    </source>
</evidence>
<dbReference type="GO" id="GO:0030246">
    <property type="term" value="F:carbohydrate binding"/>
    <property type="evidence" value="ECO:0007669"/>
    <property type="project" value="UniProtKB-KW"/>
</dbReference>
<comment type="caution">
    <text evidence="5">The sequence shown here is derived from an EMBL/GenBank/DDBJ whole genome shotgun (WGS) entry which is preliminary data.</text>
</comment>
<dbReference type="GO" id="GO:0005794">
    <property type="term" value="C:Golgi apparatus"/>
    <property type="evidence" value="ECO:0007669"/>
    <property type="project" value="TreeGrafter"/>
</dbReference>
<evidence type="ECO:0000259" key="4">
    <source>
        <dbReference type="SMART" id="SM00458"/>
    </source>
</evidence>
<organism evidence="5 6">
    <name type="scientific">Orchesella cincta</name>
    <name type="common">Springtail</name>
    <name type="synonym">Podura cincta</name>
    <dbReference type="NCBI Taxonomy" id="48709"/>
    <lineage>
        <taxon>Eukaryota</taxon>
        <taxon>Metazoa</taxon>
        <taxon>Ecdysozoa</taxon>
        <taxon>Arthropoda</taxon>
        <taxon>Hexapoda</taxon>
        <taxon>Collembola</taxon>
        <taxon>Entomobryomorpha</taxon>
        <taxon>Entomobryoidea</taxon>
        <taxon>Orchesellidae</taxon>
        <taxon>Orchesellinae</taxon>
        <taxon>Orchesella</taxon>
    </lineage>
</organism>
<feature type="domain" description="Ricin B lectin" evidence="4">
    <location>
        <begin position="393"/>
        <end position="519"/>
    </location>
</feature>
<dbReference type="InterPro" id="IPR000772">
    <property type="entry name" value="Ricin_B_lectin"/>
</dbReference>
<dbReference type="Gene3D" id="2.80.10.50">
    <property type="match status" value="1"/>
</dbReference>
<dbReference type="InterPro" id="IPR029044">
    <property type="entry name" value="Nucleotide-diphossugar_trans"/>
</dbReference>
<accession>A0A1D2M230</accession>
<dbReference type="Pfam" id="PF02709">
    <property type="entry name" value="Glyco_transf_7C"/>
    <property type="match status" value="1"/>
</dbReference>
<dbReference type="Pfam" id="PF00652">
    <property type="entry name" value="Ricin_B_lectin"/>
    <property type="match status" value="1"/>
</dbReference>
<dbReference type="GO" id="GO:0008593">
    <property type="term" value="P:regulation of Notch signaling pathway"/>
    <property type="evidence" value="ECO:0007669"/>
    <property type="project" value="TreeGrafter"/>
</dbReference>
<proteinExistence type="predicted"/>
<keyword evidence="2" id="KW-0430">Lectin</keyword>
<dbReference type="Proteomes" id="UP000094527">
    <property type="component" value="Unassembled WGS sequence"/>
</dbReference>
<name>A0A1D2M230_ORCCI</name>
<evidence type="ECO:0000313" key="6">
    <source>
        <dbReference type="Proteomes" id="UP000094527"/>
    </source>
</evidence>
<dbReference type="GO" id="GO:0004653">
    <property type="term" value="F:polypeptide N-acetylgalactosaminyltransferase activity"/>
    <property type="evidence" value="ECO:0007669"/>
    <property type="project" value="TreeGrafter"/>
</dbReference>
<dbReference type="SUPFAM" id="SSF53448">
    <property type="entry name" value="Nucleotide-diphospho-sugar transferases"/>
    <property type="match status" value="1"/>
</dbReference>
<dbReference type="AlphaFoldDB" id="A0A1D2M230"/>
<dbReference type="InterPro" id="IPR027791">
    <property type="entry name" value="Galactosyl_T_C"/>
</dbReference>
<keyword evidence="1 5" id="KW-0808">Transferase</keyword>
<dbReference type="STRING" id="48709.A0A1D2M230"/>
<reference evidence="5 6" key="1">
    <citation type="journal article" date="2016" name="Genome Biol. Evol.">
        <title>Gene Family Evolution Reflects Adaptation to Soil Environmental Stressors in the Genome of the Collembolan Orchesella cincta.</title>
        <authorList>
            <person name="Faddeeva-Vakhrusheva A."/>
            <person name="Derks M.F."/>
            <person name="Anvar S.Y."/>
            <person name="Agamennone V."/>
            <person name="Suring W."/>
            <person name="Smit S."/>
            <person name="van Straalen N.M."/>
            <person name="Roelofs D."/>
        </authorList>
    </citation>
    <scope>NUCLEOTIDE SEQUENCE [LARGE SCALE GENOMIC DNA]</scope>
    <source>
        <tissue evidence="5">Mixed pool</tissue>
    </source>
</reference>
<evidence type="ECO:0000256" key="1">
    <source>
        <dbReference type="ARBA" id="ARBA00022679"/>
    </source>
</evidence>
<dbReference type="Gene3D" id="3.90.550.10">
    <property type="entry name" value="Spore Coat Polysaccharide Biosynthesis Protein SpsA, Chain A"/>
    <property type="match status" value="2"/>
</dbReference>
<dbReference type="SMART" id="SM00458">
    <property type="entry name" value="RICIN"/>
    <property type="match status" value="1"/>
</dbReference>
<dbReference type="InterPro" id="IPR035992">
    <property type="entry name" value="Ricin_B-like_lectins"/>
</dbReference>
<evidence type="ECO:0000313" key="5">
    <source>
        <dbReference type="EMBL" id="ODM87016.1"/>
    </source>
</evidence>
<dbReference type="PANTHER" id="PTHR11675">
    <property type="entry name" value="N-ACETYLGALACTOSAMINYLTRANSFERASE"/>
    <property type="match status" value="1"/>
</dbReference>
<gene>
    <name evidence="5" type="ORF">Ocin01_19666</name>
</gene>
<keyword evidence="6" id="KW-1185">Reference proteome</keyword>
<dbReference type="EMBL" id="LJIJ01006447">
    <property type="protein sequence ID" value="ODM87016.1"/>
    <property type="molecule type" value="Genomic_DNA"/>
</dbReference>
<dbReference type="OrthoDB" id="9982049at2759"/>
<dbReference type="FunFam" id="3.90.550.10:FF:000195">
    <property type="entry name" value="Polypeptide N-acetylgalactosaminyltransferase like 6"/>
    <property type="match status" value="1"/>
</dbReference>
<dbReference type="PANTHER" id="PTHR11675:SF63">
    <property type="entry name" value="POLYPEPTIDE N-ACETYLGALACTOSAMINYLTRANSFERASE"/>
    <property type="match status" value="1"/>
</dbReference>